<dbReference type="Gene3D" id="3.20.20.140">
    <property type="entry name" value="Metal-dependent hydrolases"/>
    <property type="match status" value="1"/>
</dbReference>
<sequence length="410" mass="44331">MTPTDRFAIVADGWFDGERLHAHGPFTFRIEHGRISDIVAGDFGATLATQGMEILRGGFVLPGLVDAHVHLFLDGAPTDGAQRAAHLKKPVEALFDTARASARQALACGVTLVRDAGDRHGINHRLRDEAAADPALARVRSAGLGVKRPKRYGAFMARDVADDAAIRDSVRELARDSDEIKLILTGIIDFEAGAVTDEPQFDLAATRLVVDSARACGRKTMVHCSGATGLEIAARAGVGSIEHGFFMRRDLLARMAEHDVAWTPTFCPVHFQWAHPEAVGWSAQTVGNLRRILDEHARHLLIARELGVRLLFGTDAGSMGVEHGHAVHEEIARYLEAGLSTLEVLQSATAAARRHFGHARPRLERGAPFDAMLLERSPFADIGALRKPLRAWTAPPDPACAPAGREDAEA</sequence>
<dbReference type="SUPFAM" id="SSF51556">
    <property type="entry name" value="Metallo-dependent hydrolases"/>
    <property type="match status" value="1"/>
</dbReference>
<accession>N6YV28</accession>
<reference evidence="2 3" key="1">
    <citation type="submission" date="2012-09" db="EMBL/GenBank/DDBJ databases">
        <title>Draft Genome Sequences of 6 Strains from Genus Thauera.</title>
        <authorList>
            <person name="Liu B."/>
            <person name="Shapleigh J.P."/>
            <person name="Frostegard A.H."/>
        </authorList>
    </citation>
    <scope>NUCLEOTIDE SEQUENCE [LARGE SCALE GENOMIC DNA]</scope>
    <source>
        <strain evidence="2 3">B4P</strain>
    </source>
</reference>
<dbReference type="InterPro" id="IPR006680">
    <property type="entry name" value="Amidohydro-rel"/>
</dbReference>
<dbReference type="PANTHER" id="PTHR43135">
    <property type="entry name" value="ALPHA-D-RIBOSE 1-METHYLPHOSPHONATE 5-TRIPHOSPHATE DIPHOSPHATASE"/>
    <property type="match status" value="1"/>
</dbReference>
<organism evidence="2 3">
    <name type="scientific">Thauera phenylacetica B4P</name>
    <dbReference type="NCBI Taxonomy" id="1234382"/>
    <lineage>
        <taxon>Bacteria</taxon>
        <taxon>Pseudomonadati</taxon>
        <taxon>Pseudomonadota</taxon>
        <taxon>Betaproteobacteria</taxon>
        <taxon>Rhodocyclales</taxon>
        <taxon>Zoogloeaceae</taxon>
        <taxon>Thauera</taxon>
    </lineage>
</organism>
<dbReference type="Proteomes" id="UP000013047">
    <property type="component" value="Unassembled WGS sequence"/>
</dbReference>
<dbReference type="SUPFAM" id="SSF51338">
    <property type="entry name" value="Composite domain of metallo-dependent hydrolases"/>
    <property type="match status" value="1"/>
</dbReference>
<evidence type="ECO:0000259" key="1">
    <source>
        <dbReference type="Pfam" id="PF01979"/>
    </source>
</evidence>
<dbReference type="InterPro" id="IPR051781">
    <property type="entry name" value="Metallo-dep_Hydrolase"/>
</dbReference>
<dbReference type="AlphaFoldDB" id="N6YV28"/>
<feature type="domain" description="Amidohydrolase-related" evidence="1">
    <location>
        <begin position="59"/>
        <end position="375"/>
    </location>
</feature>
<dbReference type="InterPro" id="IPR011059">
    <property type="entry name" value="Metal-dep_hydrolase_composite"/>
</dbReference>
<evidence type="ECO:0000313" key="3">
    <source>
        <dbReference type="Proteomes" id="UP000013047"/>
    </source>
</evidence>
<dbReference type="OrthoDB" id="9782972at2"/>
<proteinExistence type="predicted"/>
<dbReference type="Gene3D" id="2.30.40.10">
    <property type="entry name" value="Urease, subunit C, domain 1"/>
    <property type="match status" value="1"/>
</dbReference>
<keyword evidence="2" id="KW-0378">Hydrolase</keyword>
<name>N6YV28_9RHOO</name>
<dbReference type="PANTHER" id="PTHR43135:SF3">
    <property type="entry name" value="ALPHA-D-RIBOSE 1-METHYLPHOSPHONATE 5-TRIPHOSPHATE DIPHOSPHATASE"/>
    <property type="match status" value="1"/>
</dbReference>
<gene>
    <name evidence="2" type="ORF">C667_05497</name>
</gene>
<dbReference type="Pfam" id="PF01979">
    <property type="entry name" value="Amidohydro_1"/>
    <property type="match status" value="1"/>
</dbReference>
<dbReference type="InterPro" id="IPR032466">
    <property type="entry name" value="Metal_Hydrolase"/>
</dbReference>
<keyword evidence="3" id="KW-1185">Reference proteome</keyword>
<comment type="caution">
    <text evidence="2">The sequence shown here is derived from an EMBL/GenBank/DDBJ whole genome shotgun (WGS) entry which is preliminary data.</text>
</comment>
<dbReference type="EMBL" id="AMXF01000021">
    <property type="protein sequence ID" value="ENO98136.1"/>
    <property type="molecule type" value="Genomic_DNA"/>
</dbReference>
<dbReference type="RefSeq" id="WP_004358127.1">
    <property type="nucleotide sequence ID" value="NZ_AMXF01000021.1"/>
</dbReference>
<dbReference type="GO" id="GO:0016810">
    <property type="term" value="F:hydrolase activity, acting on carbon-nitrogen (but not peptide) bonds"/>
    <property type="evidence" value="ECO:0007669"/>
    <property type="project" value="InterPro"/>
</dbReference>
<evidence type="ECO:0000313" key="2">
    <source>
        <dbReference type="EMBL" id="ENO98136.1"/>
    </source>
</evidence>
<protein>
    <submittedName>
        <fullName evidence="2">Amidohydrolase</fullName>
    </submittedName>
</protein>